<dbReference type="Pfam" id="PF16653">
    <property type="entry name" value="Sacchrp_dh_C"/>
    <property type="match status" value="1"/>
</dbReference>
<proteinExistence type="predicted"/>
<keyword evidence="5" id="KW-1185">Reference proteome</keyword>
<dbReference type="Gene3D" id="3.40.50.720">
    <property type="entry name" value="NAD(P)-binding Rossmann-like Domain"/>
    <property type="match status" value="1"/>
</dbReference>
<accession>A0A3S0D2P3</accession>
<dbReference type="EMBL" id="RQPJ01000021">
    <property type="protein sequence ID" value="RTE51740.1"/>
    <property type="molecule type" value="Genomic_DNA"/>
</dbReference>
<feature type="domain" description="Saccharopine dehydrogenase-like C-terminal" evidence="3">
    <location>
        <begin position="134"/>
        <end position="367"/>
    </location>
</feature>
<dbReference type="PANTHER" id="PTHR11133">
    <property type="entry name" value="SACCHAROPINE DEHYDROGENASE"/>
    <property type="match status" value="1"/>
</dbReference>
<dbReference type="RefSeq" id="WP_126163425.1">
    <property type="nucleotide sequence ID" value="NZ_RQPJ01000021.1"/>
</dbReference>
<dbReference type="Pfam" id="PF03435">
    <property type="entry name" value="Sacchrp_dh_NADP"/>
    <property type="match status" value="1"/>
</dbReference>
<dbReference type="SUPFAM" id="SSF51735">
    <property type="entry name" value="NAD(P)-binding Rossmann-fold domains"/>
    <property type="match status" value="1"/>
</dbReference>
<feature type="domain" description="Saccharopine dehydrogenase NADP binding" evidence="2">
    <location>
        <begin position="6"/>
        <end position="126"/>
    </location>
</feature>
<dbReference type="InterPro" id="IPR032095">
    <property type="entry name" value="Sacchrp_dh-like_C"/>
</dbReference>
<dbReference type="Gene3D" id="3.30.360.10">
    <property type="entry name" value="Dihydrodipicolinate Reductase, domain 2"/>
    <property type="match status" value="1"/>
</dbReference>
<dbReference type="GO" id="GO:0016491">
    <property type="term" value="F:oxidoreductase activity"/>
    <property type="evidence" value="ECO:0007669"/>
    <property type="project" value="UniProtKB-KW"/>
</dbReference>
<protein>
    <submittedName>
        <fullName evidence="4">Saccharopine dehydrogenase</fullName>
    </submittedName>
</protein>
<dbReference type="PANTHER" id="PTHR11133:SF22">
    <property type="entry name" value="ALPHA-AMINOADIPIC SEMIALDEHYDE SYNTHASE, MITOCHONDRIAL"/>
    <property type="match status" value="1"/>
</dbReference>
<gene>
    <name evidence="4" type="ORF">EHW67_16140</name>
</gene>
<keyword evidence="1" id="KW-0560">Oxidoreductase</keyword>
<reference evidence="4 5" key="1">
    <citation type="submission" date="2018-11" db="EMBL/GenBank/DDBJ databases">
        <title>Arenibacter aquaticus sp.nov., a marine bacterium isolated from surface seawater in the South China Sea.</title>
        <authorList>
            <person name="Guo J."/>
            <person name="Sun J."/>
        </authorList>
    </citation>
    <scope>NUCLEOTIDE SEQUENCE [LARGE SCALE GENOMIC DNA]</scope>
    <source>
        <strain evidence="4 5">GUO666</strain>
    </source>
</reference>
<dbReference type="InterPro" id="IPR036291">
    <property type="entry name" value="NAD(P)-bd_dom_sf"/>
</dbReference>
<dbReference type="InterPro" id="IPR005097">
    <property type="entry name" value="Sacchrp_dh_NADP-bd"/>
</dbReference>
<dbReference type="SUPFAM" id="SSF55347">
    <property type="entry name" value="Glyceraldehyde-3-phosphate dehydrogenase-like, C-terminal domain"/>
    <property type="match status" value="1"/>
</dbReference>
<dbReference type="AlphaFoldDB" id="A0A3S0D2P3"/>
<dbReference type="OrthoDB" id="9769367at2"/>
<dbReference type="Proteomes" id="UP000267585">
    <property type="component" value="Unassembled WGS sequence"/>
</dbReference>
<name>A0A3S0D2P3_9FLAO</name>
<sequence length="379" mass="41971">MVHHMVVLGAGGIARAVGLILAEWSKDPVQIYIGNRTLEKAKMVAKWIEEGTDRALEVRAFALSEGEPNKEMQQVFSQGDVLLDCLPGGLAPKMATYAREYNLHYVNLTEYVAETNEIIQLAKNAETGFVLQSGLAPGYIDLLAHHLYQEFCADHGVDKVERLEFKVGALTDHAVAPHYYGFTWSPVGVATEYLKEAEALREYKKVSLPSLSERARIIIDGIAYEEDLTSGGAADLPDALKGKVRQLDYKTLRHPGHYAWVQQQIEAVGKGKETIAALQQKMEQQIPHLENDQIVLYAAVTGRDAQGVLRRNERSNTIRPQQIGKHKVRAIQATTAAPMVEAAFMLLKSNTKGVVLQSMIKPKPFLNGHFVASVYGKLD</sequence>
<evidence type="ECO:0000259" key="2">
    <source>
        <dbReference type="Pfam" id="PF03435"/>
    </source>
</evidence>
<evidence type="ECO:0000313" key="4">
    <source>
        <dbReference type="EMBL" id="RTE51740.1"/>
    </source>
</evidence>
<dbReference type="InterPro" id="IPR051168">
    <property type="entry name" value="AASS"/>
</dbReference>
<comment type="caution">
    <text evidence="4">The sequence shown here is derived from an EMBL/GenBank/DDBJ whole genome shotgun (WGS) entry which is preliminary data.</text>
</comment>
<evidence type="ECO:0000256" key="1">
    <source>
        <dbReference type="ARBA" id="ARBA00023002"/>
    </source>
</evidence>
<evidence type="ECO:0000313" key="5">
    <source>
        <dbReference type="Proteomes" id="UP000267585"/>
    </source>
</evidence>
<organism evidence="4 5">
    <name type="scientific">Arenibacter aquaticus</name>
    <dbReference type="NCBI Taxonomy" id="2489054"/>
    <lineage>
        <taxon>Bacteria</taxon>
        <taxon>Pseudomonadati</taxon>
        <taxon>Bacteroidota</taxon>
        <taxon>Flavobacteriia</taxon>
        <taxon>Flavobacteriales</taxon>
        <taxon>Flavobacteriaceae</taxon>
        <taxon>Arenibacter</taxon>
    </lineage>
</organism>
<evidence type="ECO:0000259" key="3">
    <source>
        <dbReference type="Pfam" id="PF16653"/>
    </source>
</evidence>